<dbReference type="PANTHER" id="PTHR13604">
    <property type="entry name" value="DC12-RELATED"/>
    <property type="match status" value="1"/>
</dbReference>
<dbReference type="GO" id="GO:0003697">
    <property type="term" value="F:single-stranded DNA binding"/>
    <property type="evidence" value="ECO:0007669"/>
    <property type="project" value="InterPro"/>
</dbReference>
<dbReference type="AlphaFoldDB" id="A0A8J2ZA00"/>
<evidence type="ECO:0000256" key="8">
    <source>
        <dbReference type="RuleBase" id="RU364100"/>
    </source>
</evidence>
<dbReference type="SUPFAM" id="SSF143081">
    <property type="entry name" value="BB1717-like"/>
    <property type="match status" value="1"/>
</dbReference>
<evidence type="ECO:0000256" key="4">
    <source>
        <dbReference type="ARBA" id="ARBA00022801"/>
    </source>
</evidence>
<dbReference type="RefSeq" id="WP_188899411.1">
    <property type="nucleotide sequence ID" value="NZ_BMKS01000004.1"/>
</dbReference>
<evidence type="ECO:0000256" key="5">
    <source>
        <dbReference type="ARBA" id="ARBA00023124"/>
    </source>
</evidence>
<feature type="compositionally biased region" description="Pro residues" evidence="9">
    <location>
        <begin position="228"/>
        <end position="242"/>
    </location>
</feature>
<protein>
    <recommendedName>
        <fullName evidence="8">Abasic site processing protein</fullName>
        <ecNumber evidence="8">3.4.-.-</ecNumber>
    </recommendedName>
</protein>
<dbReference type="GO" id="GO:0106300">
    <property type="term" value="P:protein-DNA covalent cross-linking repair"/>
    <property type="evidence" value="ECO:0007669"/>
    <property type="project" value="InterPro"/>
</dbReference>
<dbReference type="Gene3D" id="3.90.1680.10">
    <property type="entry name" value="SOS response associated peptidase-like"/>
    <property type="match status" value="1"/>
</dbReference>
<dbReference type="EMBL" id="BMKS01000004">
    <property type="protein sequence ID" value="GGG28096.1"/>
    <property type="molecule type" value="Genomic_DNA"/>
</dbReference>
<keyword evidence="4 8" id="KW-0378">Hydrolase</keyword>
<evidence type="ECO:0000256" key="3">
    <source>
        <dbReference type="ARBA" id="ARBA00022763"/>
    </source>
</evidence>
<name>A0A8J2ZA00_9PROT</name>
<organism evidence="10 11">
    <name type="scientific">Caldovatus sediminis</name>
    <dbReference type="NCBI Taxonomy" id="2041189"/>
    <lineage>
        <taxon>Bacteria</taxon>
        <taxon>Pseudomonadati</taxon>
        <taxon>Pseudomonadota</taxon>
        <taxon>Alphaproteobacteria</taxon>
        <taxon>Acetobacterales</taxon>
        <taxon>Roseomonadaceae</taxon>
        <taxon>Caldovatus</taxon>
    </lineage>
</organism>
<dbReference type="GO" id="GO:0016829">
    <property type="term" value="F:lyase activity"/>
    <property type="evidence" value="ECO:0007669"/>
    <property type="project" value="UniProtKB-KW"/>
</dbReference>
<comment type="caution">
    <text evidence="10">The sequence shown here is derived from an EMBL/GenBank/DDBJ whole genome shotgun (WGS) entry which is preliminary data.</text>
</comment>
<evidence type="ECO:0000313" key="10">
    <source>
        <dbReference type="EMBL" id="GGG28096.1"/>
    </source>
</evidence>
<proteinExistence type="inferred from homology"/>
<feature type="region of interest" description="Disordered" evidence="9">
    <location>
        <begin position="221"/>
        <end position="242"/>
    </location>
</feature>
<sequence>MCGRYFLPRGPAAIAAHFETVSPLPNFPATWNLAPTQDGLVVRRHPESGARHLDALRWGLVPRWAKDASVGARMINARAESLAERPAFRDAFRKRRCLVPADGFYEWPAGGAAPKQPYAIALASGEPMALAGLWEGWRAPDGAILRSFAIVTTEANAKLAALHPRMPAILPREAWPLWLGEDASEDEAALRALLRPCPEAWLAAWPVSTRVNRVAENDAGLLARDPGARPPPGLDDPPPGLA</sequence>
<dbReference type="GO" id="GO:0006508">
    <property type="term" value="P:proteolysis"/>
    <property type="evidence" value="ECO:0007669"/>
    <property type="project" value="UniProtKB-KW"/>
</dbReference>
<reference evidence="10 11" key="1">
    <citation type="journal article" date="2014" name="Int. J. Syst. Evol. Microbiol.">
        <title>Complete genome sequence of Corynebacterium casei LMG S-19264T (=DSM 44701T), isolated from a smear-ripened cheese.</title>
        <authorList>
            <consortium name="US DOE Joint Genome Institute (JGI-PGF)"/>
            <person name="Walter F."/>
            <person name="Albersmeier A."/>
            <person name="Kalinowski J."/>
            <person name="Ruckert C."/>
        </authorList>
    </citation>
    <scope>NUCLEOTIDE SEQUENCE [LARGE SCALE GENOMIC DNA]</scope>
    <source>
        <strain evidence="10 11">CGMCC 1.16330</strain>
    </source>
</reference>
<gene>
    <name evidence="10" type="ORF">GCM10010964_15010</name>
</gene>
<evidence type="ECO:0000256" key="2">
    <source>
        <dbReference type="ARBA" id="ARBA00022670"/>
    </source>
</evidence>
<evidence type="ECO:0000313" key="11">
    <source>
        <dbReference type="Proteomes" id="UP000597507"/>
    </source>
</evidence>
<dbReference type="Pfam" id="PF02586">
    <property type="entry name" value="SRAP"/>
    <property type="match status" value="1"/>
</dbReference>
<evidence type="ECO:0000256" key="6">
    <source>
        <dbReference type="ARBA" id="ARBA00023125"/>
    </source>
</evidence>
<dbReference type="InterPro" id="IPR003738">
    <property type="entry name" value="SRAP"/>
</dbReference>
<keyword evidence="11" id="KW-1185">Reference proteome</keyword>
<dbReference type="EC" id="3.4.-.-" evidence="8"/>
<evidence type="ECO:0000256" key="1">
    <source>
        <dbReference type="ARBA" id="ARBA00008136"/>
    </source>
</evidence>
<keyword evidence="3" id="KW-0227">DNA damage</keyword>
<dbReference type="InterPro" id="IPR036590">
    <property type="entry name" value="SRAP-like"/>
</dbReference>
<dbReference type="PANTHER" id="PTHR13604:SF0">
    <property type="entry name" value="ABASIC SITE PROCESSING PROTEIN HMCES"/>
    <property type="match status" value="1"/>
</dbReference>
<dbReference type="Proteomes" id="UP000597507">
    <property type="component" value="Unassembled WGS sequence"/>
</dbReference>
<evidence type="ECO:0000256" key="9">
    <source>
        <dbReference type="SAM" id="MobiDB-lite"/>
    </source>
</evidence>
<keyword evidence="6" id="KW-0238">DNA-binding</keyword>
<keyword evidence="2 8" id="KW-0645">Protease</keyword>
<keyword evidence="5" id="KW-0190">Covalent protein-DNA linkage</keyword>
<comment type="similarity">
    <text evidence="1 8">Belongs to the SOS response-associated peptidase family.</text>
</comment>
<accession>A0A8J2ZA00</accession>
<dbReference type="GO" id="GO:0008233">
    <property type="term" value="F:peptidase activity"/>
    <property type="evidence" value="ECO:0007669"/>
    <property type="project" value="UniProtKB-KW"/>
</dbReference>
<evidence type="ECO:0000256" key="7">
    <source>
        <dbReference type="ARBA" id="ARBA00023239"/>
    </source>
</evidence>
<keyword evidence="7" id="KW-0456">Lyase</keyword>